<dbReference type="PROSITE" id="PS51257">
    <property type="entry name" value="PROKAR_LIPOPROTEIN"/>
    <property type="match status" value="1"/>
</dbReference>
<dbReference type="Pfam" id="PF00144">
    <property type="entry name" value="Beta-lactamase"/>
    <property type="match status" value="1"/>
</dbReference>
<dbReference type="Gene3D" id="3.40.710.10">
    <property type="entry name" value="DD-peptidase/beta-lactamase superfamily"/>
    <property type="match status" value="1"/>
</dbReference>
<dbReference type="GO" id="GO:0016787">
    <property type="term" value="F:hydrolase activity"/>
    <property type="evidence" value="ECO:0007669"/>
    <property type="project" value="UniProtKB-KW"/>
</dbReference>
<dbReference type="EMBL" id="VOOR01000008">
    <property type="protein sequence ID" value="TXB66301.1"/>
    <property type="molecule type" value="Genomic_DNA"/>
</dbReference>
<keyword evidence="3" id="KW-1185">Reference proteome</keyword>
<dbReference type="SUPFAM" id="SSF56601">
    <property type="entry name" value="beta-lactamase/transpeptidase-like"/>
    <property type="match status" value="1"/>
</dbReference>
<comment type="caution">
    <text evidence="2">The sequence shown here is derived from an EMBL/GenBank/DDBJ whole genome shotgun (WGS) entry which is preliminary data.</text>
</comment>
<dbReference type="SUPFAM" id="SSF49313">
    <property type="entry name" value="Cadherin-like"/>
    <property type="match status" value="1"/>
</dbReference>
<dbReference type="PANTHER" id="PTHR46825:SF7">
    <property type="entry name" value="D-ALANYL-D-ALANINE CARBOXYPEPTIDASE"/>
    <property type="match status" value="1"/>
</dbReference>
<gene>
    <name evidence="2" type="ORF">FRY97_05675</name>
</gene>
<reference evidence="2 3" key="1">
    <citation type="submission" date="2019-08" db="EMBL/GenBank/DDBJ databases">
        <title>Genome of Phaeodactylibacter luteus.</title>
        <authorList>
            <person name="Bowman J.P."/>
        </authorList>
    </citation>
    <scope>NUCLEOTIDE SEQUENCE [LARGE SCALE GENOMIC DNA]</scope>
    <source>
        <strain evidence="2 3">KCTC 42180</strain>
    </source>
</reference>
<dbReference type="InterPro" id="IPR050491">
    <property type="entry name" value="AmpC-like"/>
</dbReference>
<dbReference type="InterPro" id="IPR001466">
    <property type="entry name" value="Beta-lactam-related"/>
</dbReference>
<dbReference type="Pfam" id="PF05345">
    <property type="entry name" value="He_PIG"/>
    <property type="match status" value="1"/>
</dbReference>
<dbReference type="Proteomes" id="UP000321580">
    <property type="component" value="Unassembled WGS sequence"/>
</dbReference>
<organism evidence="2 3">
    <name type="scientific">Phaeodactylibacter luteus</name>
    <dbReference type="NCBI Taxonomy" id="1564516"/>
    <lineage>
        <taxon>Bacteria</taxon>
        <taxon>Pseudomonadati</taxon>
        <taxon>Bacteroidota</taxon>
        <taxon>Saprospiria</taxon>
        <taxon>Saprospirales</taxon>
        <taxon>Haliscomenobacteraceae</taxon>
        <taxon>Phaeodactylibacter</taxon>
    </lineage>
</organism>
<evidence type="ECO:0000313" key="3">
    <source>
        <dbReference type="Proteomes" id="UP000321580"/>
    </source>
</evidence>
<evidence type="ECO:0000313" key="2">
    <source>
        <dbReference type="EMBL" id="TXB66301.1"/>
    </source>
</evidence>
<keyword evidence="2" id="KW-0378">Hydrolase</keyword>
<dbReference type="OrthoDB" id="9793489at2"/>
<dbReference type="InterPro" id="IPR013783">
    <property type="entry name" value="Ig-like_fold"/>
</dbReference>
<dbReference type="AlphaFoldDB" id="A0A5C6RVC1"/>
<accession>A0A5C6RVC1</accession>
<name>A0A5C6RVC1_9BACT</name>
<dbReference type="PANTHER" id="PTHR46825">
    <property type="entry name" value="D-ALANYL-D-ALANINE-CARBOXYPEPTIDASE/ENDOPEPTIDASE AMPH"/>
    <property type="match status" value="1"/>
</dbReference>
<dbReference type="Gene3D" id="2.60.40.10">
    <property type="entry name" value="Immunoglobulins"/>
    <property type="match status" value="1"/>
</dbReference>
<dbReference type="InterPro" id="IPR015919">
    <property type="entry name" value="Cadherin-like_sf"/>
</dbReference>
<evidence type="ECO:0000259" key="1">
    <source>
        <dbReference type="Pfam" id="PF00144"/>
    </source>
</evidence>
<dbReference type="GO" id="GO:0005509">
    <property type="term" value="F:calcium ion binding"/>
    <property type="evidence" value="ECO:0007669"/>
    <property type="project" value="InterPro"/>
</dbReference>
<dbReference type="InterPro" id="IPR012338">
    <property type="entry name" value="Beta-lactam/transpept-like"/>
</dbReference>
<dbReference type="GO" id="GO:0016020">
    <property type="term" value="C:membrane"/>
    <property type="evidence" value="ECO:0007669"/>
    <property type="project" value="InterPro"/>
</dbReference>
<sequence>MPKKRQTRLVMPHLRNGLVLAFLLFLSLILGCSKESSPGPAPVNSPPAIEAPAAVTAIADSTFALRLTIEDPDGDELTVSFEGLPGWLAYDEHEQALTGTPSRSDQGASSFAVIVDDGLEQARRELTLTVLVYYSLEEKINAELSTKFQFATTGMLGVSAAVLTPEGQLIAATRGAHSAWSGEPLLPGHQYRVASVSKAFTAALVLKLAEEGYFELDDRLFEYIEIPGLDNGIAITIRHLLTHTSGLADHLNDGGFYTGSNWQTRIWEHEDIYSYAVAQGSYFWPGSSYRYSNTGFYILGALLEEATGMGLAEAFGQWLLQPLGLEHTFLDDYSTYSQKIDSLAENSRSYDYHLTSVGAAGAIVSTPTDVARFGQAVYGGTYLSESSKAAMATDYGFAVGGDHYGLGTRLWDDNGVVHLGHTGALMDYRSILMYIPEANASIALSTNDPHTNWYDLVNGLLVVVANHYR</sequence>
<proteinExistence type="predicted"/>
<protein>
    <submittedName>
        <fullName evidence="2">Serine hydrolase</fullName>
    </submittedName>
</protein>
<feature type="domain" description="Beta-lactamase-related" evidence="1">
    <location>
        <begin position="152"/>
        <end position="462"/>
    </location>
</feature>